<organism evidence="2 3">
    <name type="scientific">Aldrovandia affinis</name>
    <dbReference type="NCBI Taxonomy" id="143900"/>
    <lineage>
        <taxon>Eukaryota</taxon>
        <taxon>Metazoa</taxon>
        <taxon>Chordata</taxon>
        <taxon>Craniata</taxon>
        <taxon>Vertebrata</taxon>
        <taxon>Euteleostomi</taxon>
        <taxon>Actinopterygii</taxon>
        <taxon>Neopterygii</taxon>
        <taxon>Teleostei</taxon>
        <taxon>Notacanthiformes</taxon>
        <taxon>Halosauridae</taxon>
        <taxon>Aldrovandia</taxon>
    </lineage>
</organism>
<sequence>MEMVWLVPPSQQTPKGEPPLTSVNLGGRKGEGNERDFNKLSLTAHQWLKNSGVSVPAKAESEEEVLLTHTQMGRQGRGTARENEDKLKVSAGEPPNRTAAVRHGHAVSWRPPLNADERKKEAGLQRPFVLRLRKLASVDSATGPPRS</sequence>
<reference evidence="2" key="1">
    <citation type="journal article" date="2023" name="Science">
        <title>Genome structures resolve the early diversification of teleost fishes.</title>
        <authorList>
            <person name="Parey E."/>
            <person name="Louis A."/>
            <person name="Montfort J."/>
            <person name="Bouchez O."/>
            <person name="Roques C."/>
            <person name="Iampietro C."/>
            <person name="Lluch J."/>
            <person name="Castinel A."/>
            <person name="Donnadieu C."/>
            <person name="Desvignes T."/>
            <person name="Floi Bucao C."/>
            <person name="Jouanno E."/>
            <person name="Wen M."/>
            <person name="Mejri S."/>
            <person name="Dirks R."/>
            <person name="Jansen H."/>
            <person name="Henkel C."/>
            <person name="Chen W.J."/>
            <person name="Zahm M."/>
            <person name="Cabau C."/>
            <person name="Klopp C."/>
            <person name="Thompson A.W."/>
            <person name="Robinson-Rechavi M."/>
            <person name="Braasch I."/>
            <person name="Lecointre G."/>
            <person name="Bobe J."/>
            <person name="Postlethwait J.H."/>
            <person name="Berthelot C."/>
            <person name="Roest Crollius H."/>
            <person name="Guiguen Y."/>
        </authorList>
    </citation>
    <scope>NUCLEOTIDE SEQUENCE</scope>
    <source>
        <strain evidence="2">NC1722</strain>
    </source>
</reference>
<proteinExistence type="predicted"/>
<gene>
    <name evidence="2" type="ORF">AAFF_G00233380</name>
</gene>
<evidence type="ECO:0000313" key="2">
    <source>
        <dbReference type="EMBL" id="KAJ8378904.1"/>
    </source>
</evidence>
<dbReference type="Proteomes" id="UP001221898">
    <property type="component" value="Unassembled WGS sequence"/>
</dbReference>
<dbReference type="AlphaFoldDB" id="A0AAD7W3K0"/>
<keyword evidence="3" id="KW-1185">Reference proteome</keyword>
<name>A0AAD7W3K0_9TELE</name>
<comment type="caution">
    <text evidence="2">The sequence shown here is derived from an EMBL/GenBank/DDBJ whole genome shotgun (WGS) entry which is preliminary data.</text>
</comment>
<dbReference type="EMBL" id="JAINUG010000307">
    <property type="protein sequence ID" value="KAJ8378904.1"/>
    <property type="molecule type" value="Genomic_DNA"/>
</dbReference>
<feature type="region of interest" description="Disordered" evidence="1">
    <location>
        <begin position="69"/>
        <end position="125"/>
    </location>
</feature>
<evidence type="ECO:0000313" key="3">
    <source>
        <dbReference type="Proteomes" id="UP001221898"/>
    </source>
</evidence>
<accession>A0AAD7W3K0</accession>
<feature type="compositionally biased region" description="Basic and acidic residues" evidence="1">
    <location>
        <begin position="79"/>
        <end position="88"/>
    </location>
</feature>
<protein>
    <submittedName>
        <fullName evidence="2">Uncharacterized protein</fullName>
    </submittedName>
</protein>
<evidence type="ECO:0000256" key="1">
    <source>
        <dbReference type="SAM" id="MobiDB-lite"/>
    </source>
</evidence>
<feature type="region of interest" description="Disordered" evidence="1">
    <location>
        <begin position="1"/>
        <end position="35"/>
    </location>
</feature>